<organism evidence="6">
    <name type="scientific">Cyprideis torosa</name>
    <dbReference type="NCBI Taxonomy" id="163714"/>
    <lineage>
        <taxon>Eukaryota</taxon>
        <taxon>Metazoa</taxon>
        <taxon>Ecdysozoa</taxon>
        <taxon>Arthropoda</taxon>
        <taxon>Crustacea</taxon>
        <taxon>Oligostraca</taxon>
        <taxon>Ostracoda</taxon>
        <taxon>Podocopa</taxon>
        <taxon>Podocopida</taxon>
        <taxon>Cytherocopina</taxon>
        <taxon>Cytheroidea</taxon>
        <taxon>Cytherideidae</taxon>
        <taxon>Cyprideis</taxon>
    </lineage>
</organism>
<evidence type="ECO:0000313" key="6">
    <source>
        <dbReference type="EMBL" id="CAD7226123.1"/>
    </source>
</evidence>
<dbReference type="Pfam" id="PF09762">
    <property type="entry name" value="CCDC93_CC"/>
    <property type="match status" value="1"/>
</dbReference>
<evidence type="ECO:0000256" key="2">
    <source>
        <dbReference type="ARBA" id="ARBA00016765"/>
    </source>
</evidence>
<name>A0A7R8ZJI6_9CRUS</name>
<dbReference type="Pfam" id="PF21673">
    <property type="entry name" value="CCDC93_N"/>
    <property type="match status" value="1"/>
</dbReference>
<dbReference type="InterPro" id="IPR019159">
    <property type="entry name" value="CCDC93_CC"/>
</dbReference>
<evidence type="ECO:0000256" key="1">
    <source>
        <dbReference type="ARBA" id="ARBA00007219"/>
    </source>
</evidence>
<evidence type="ECO:0000259" key="5">
    <source>
        <dbReference type="Pfam" id="PF21673"/>
    </source>
</evidence>
<sequence length="678" mass="78074">MTGRARLVLTASTAVLLFFGGFFFSSGVASRNWSSRRMVVARDVPVVPPRREKRKVEATEAVGALTEELVNHLNLGVAHAYLNQKKIDAEAKLLHQNATNFARQAQNWLKLIEGLSSSLKDIGDVENWAMTMERELKGVTSALEYVYKGRFILEKENENPDHFAIIVIMDVPLDSEGEETLHRLIQLFLAAGYFRARITALYGKQMQCPHRIEPHQIQGMDLDKLFPVVQWLVKRAIERRKQMEDANRSFALYLANKNRPKSKEFKLEKSTNDEDRWAAILASTAPKRQFRHRDFAQLLALPPLKSAETTLMEYGVFQPRVSENDPLGAEASSSAFYEGERLSQMDNIDVDSINDQTPSLAKLTSMERLRPTPHPRAAKTPAHSLSREIELVEKKLDQMVQRKQELKARQMELKREFENLSEEVEDKQKKVARVEETLKDPTQKSYVASLQSVLQAEAALRAQYEAWLEQRAEESEKIRMFEERGVVTFREENDEDVKERLAQLRTELSSVAKRVAALTRELDDVPGRAELAQYQARFQELADLVIRKHLETKSLYETYNYLSDTKEYTLKQISLLNSVTDTFQSIADLESVDEKESRVQDFLLQFQKVVHGGLEKNERILSGQVNLVRQKREELQNQLKMLYEMDRMYHRTAKEFKEEMSRNDQLLHALAEGKMPAA</sequence>
<dbReference type="InterPro" id="IPR048747">
    <property type="entry name" value="CCDC93_N"/>
</dbReference>
<dbReference type="AlphaFoldDB" id="A0A7R8ZJI6"/>
<comment type="similarity">
    <text evidence="1">Belongs to the CCDC93 family.</text>
</comment>
<proteinExistence type="inferred from homology"/>
<dbReference type="InterPro" id="IPR039116">
    <property type="entry name" value="CCDC93"/>
</dbReference>
<evidence type="ECO:0000256" key="3">
    <source>
        <dbReference type="ARBA" id="ARBA00023054"/>
    </source>
</evidence>
<feature type="domain" description="CCDC93 N-terminal" evidence="5">
    <location>
        <begin position="204"/>
        <end position="237"/>
    </location>
</feature>
<dbReference type="PANTHER" id="PTHR16441">
    <property type="entry name" value="FIDIPIDINE"/>
    <property type="match status" value="1"/>
</dbReference>
<feature type="domain" description="CCDC93 coiled-coil" evidence="4">
    <location>
        <begin position="383"/>
        <end position="667"/>
    </location>
</feature>
<gene>
    <name evidence="6" type="ORF">CTOB1V02_LOCUS4048</name>
</gene>
<dbReference type="GO" id="GO:0006893">
    <property type="term" value="P:Golgi to plasma membrane transport"/>
    <property type="evidence" value="ECO:0007669"/>
    <property type="project" value="TreeGrafter"/>
</dbReference>
<dbReference type="PANTHER" id="PTHR16441:SF0">
    <property type="entry name" value="COILED-COIL DOMAIN-CONTAINING PROTEIN 93"/>
    <property type="match status" value="1"/>
</dbReference>
<dbReference type="OrthoDB" id="20018at2759"/>
<protein>
    <recommendedName>
        <fullName evidence="2">Coiled-coil domain-containing protein 93</fullName>
    </recommendedName>
</protein>
<dbReference type="Pfam" id="PF06320">
    <property type="entry name" value="GCN5L1"/>
    <property type="match status" value="1"/>
</dbReference>
<reference evidence="6" key="1">
    <citation type="submission" date="2020-11" db="EMBL/GenBank/DDBJ databases">
        <authorList>
            <person name="Tran Van P."/>
        </authorList>
    </citation>
    <scope>NUCLEOTIDE SEQUENCE</scope>
</reference>
<dbReference type="EMBL" id="OB660752">
    <property type="protein sequence ID" value="CAD7226123.1"/>
    <property type="molecule type" value="Genomic_DNA"/>
</dbReference>
<evidence type="ECO:0000259" key="4">
    <source>
        <dbReference type="Pfam" id="PF09762"/>
    </source>
</evidence>
<accession>A0A7R8ZJI6</accession>
<keyword evidence="3" id="KW-0175">Coiled coil</keyword>